<organism evidence="1">
    <name type="scientific">Hexamita inflata</name>
    <dbReference type="NCBI Taxonomy" id="28002"/>
    <lineage>
        <taxon>Eukaryota</taxon>
        <taxon>Metamonada</taxon>
        <taxon>Diplomonadida</taxon>
        <taxon>Hexamitidae</taxon>
        <taxon>Hexamitinae</taxon>
        <taxon>Hexamita</taxon>
    </lineage>
</organism>
<reference evidence="2 3" key="2">
    <citation type="submission" date="2024-07" db="EMBL/GenBank/DDBJ databases">
        <authorList>
            <person name="Akdeniz Z."/>
        </authorList>
    </citation>
    <scope>NUCLEOTIDE SEQUENCE [LARGE SCALE GENOMIC DNA]</scope>
</reference>
<protein>
    <submittedName>
        <fullName evidence="2">Hypothetical_protein</fullName>
    </submittedName>
</protein>
<dbReference type="EMBL" id="CAXDID020000056">
    <property type="protein sequence ID" value="CAL6007751.1"/>
    <property type="molecule type" value="Genomic_DNA"/>
</dbReference>
<dbReference type="AlphaFoldDB" id="A0AA86NUQ4"/>
<dbReference type="Proteomes" id="UP001642409">
    <property type="component" value="Unassembled WGS sequence"/>
</dbReference>
<evidence type="ECO:0000313" key="3">
    <source>
        <dbReference type="Proteomes" id="UP001642409"/>
    </source>
</evidence>
<sequence length="118" mass="13580">MDPKEKKPTSILIFAGTTGYTILDLHMVHEMAYVLRDNQLVMDFKIQNNTVFVQLRIVDMVVVKASSLPGFLAGRAEISWQEEDSRRFGILNLANCQKAMNKFIKPNCQINMYIQKQK</sequence>
<comment type="caution">
    <text evidence="1">The sequence shown here is derived from an EMBL/GenBank/DDBJ whole genome shotgun (WGS) entry which is preliminary data.</text>
</comment>
<gene>
    <name evidence="1" type="ORF">HINF_LOCUS13010</name>
    <name evidence="2" type="ORF">HINF_LOCUS20788</name>
</gene>
<dbReference type="EMBL" id="CATOUU010000341">
    <property type="protein sequence ID" value="CAI9925365.1"/>
    <property type="molecule type" value="Genomic_DNA"/>
</dbReference>
<evidence type="ECO:0000313" key="1">
    <source>
        <dbReference type="EMBL" id="CAI9925365.1"/>
    </source>
</evidence>
<proteinExistence type="predicted"/>
<reference evidence="1" key="1">
    <citation type="submission" date="2023-06" db="EMBL/GenBank/DDBJ databases">
        <authorList>
            <person name="Kurt Z."/>
        </authorList>
    </citation>
    <scope>NUCLEOTIDE SEQUENCE</scope>
</reference>
<keyword evidence="3" id="KW-1185">Reference proteome</keyword>
<evidence type="ECO:0000313" key="2">
    <source>
        <dbReference type="EMBL" id="CAL6007751.1"/>
    </source>
</evidence>
<accession>A0AA86NUQ4</accession>
<name>A0AA86NUQ4_9EUKA</name>